<keyword evidence="2" id="KW-1185">Reference proteome</keyword>
<accession>A0A444TYB7</accession>
<dbReference type="AlphaFoldDB" id="A0A444TYB7"/>
<organism evidence="1 2">
    <name type="scientific">Acipenser ruthenus</name>
    <name type="common">Sterlet sturgeon</name>
    <dbReference type="NCBI Taxonomy" id="7906"/>
    <lineage>
        <taxon>Eukaryota</taxon>
        <taxon>Metazoa</taxon>
        <taxon>Chordata</taxon>
        <taxon>Craniata</taxon>
        <taxon>Vertebrata</taxon>
        <taxon>Euteleostomi</taxon>
        <taxon>Actinopterygii</taxon>
        <taxon>Chondrostei</taxon>
        <taxon>Acipenseriformes</taxon>
        <taxon>Acipenseridae</taxon>
        <taxon>Acipenser</taxon>
    </lineage>
</organism>
<gene>
    <name evidence="1" type="ORF">EOD39_10198</name>
</gene>
<protein>
    <submittedName>
        <fullName evidence="1">Uncharacterized protein</fullName>
    </submittedName>
</protein>
<comment type="caution">
    <text evidence="1">The sequence shown here is derived from an EMBL/GenBank/DDBJ whole genome shotgun (WGS) entry which is preliminary data.</text>
</comment>
<sequence>MTKILQAAQVVKLKDAVPDMSLDILVSRRYNTLLSAAESDDLDAVPSIPALSLYKKAAVGYIAGFVVYMVNKKIHCPECEALAKC</sequence>
<evidence type="ECO:0000313" key="2">
    <source>
        <dbReference type="Proteomes" id="UP000289886"/>
    </source>
</evidence>
<name>A0A444TYB7_ACIRT</name>
<dbReference type="EMBL" id="SCEB01215744">
    <property type="protein sequence ID" value="RXM27936.1"/>
    <property type="molecule type" value="Genomic_DNA"/>
</dbReference>
<reference evidence="1 2" key="1">
    <citation type="submission" date="2019-01" db="EMBL/GenBank/DDBJ databases">
        <title>Draft Genome and Complete Hox-Cluster Characterization of the Sterlet Sturgeon (Acipenser ruthenus).</title>
        <authorList>
            <person name="Wei Q."/>
        </authorList>
    </citation>
    <scope>NUCLEOTIDE SEQUENCE [LARGE SCALE GENOMIC DNA]</scope>
    <source>
        <strain evidence="1">WHYD16114868_AA</strain>
        <tissue evidence="1">Blood</tissue>
    </source>
</reference>
<dbReference type="Proteomes" id="UP000289886">
    <property type="component" value="Unassembled WGS sequence"/>
</dbReference>
<proteinExistence type="predicted"/>
<evidence type="ECO:0000313" key="1">
    <source>
        <dbReference type="EMBL" id="RXM27936.1"/>
    </source>
</evidence>